<dbReference type="Pfam" id="PF11236">
    <property type="entry name" value="DUF3037"/>
    <property type="match status" value="1"/>
</dbReference>
<dbReference type="EMBL" id="SJJZ01000002">
    <property type="protein sequence ID" value="TCC08562.1"/>
    <property type="molecule type" value="Genomic_DNA"/>
</dbReference>
<evidence type="ECO:0000313" key="2">
    <source>
        <dbReference type="Proteomes" id="UP000292346"/>
    </source>
</evidence>
<protein>
    <submittedName>
        <fullName evidence="1">DUF3037 domain-containing protein</fullName>
    </submittedName>
</protein>
<dbReference type="InterPro" id="IPR021398">
    <property type="entry name" value="DUF3037"/>
</dbReference>
<keyword evidence="2" id="KW-1185">Reference proteome</keyword>
<organism evidence="1 2">
    <name type="scientific">Kribbella soli</name>
    <dbReference type="NCBI Taxonomy" id="1124743"/>
    <lineage>
        <taxon>Bacteria</taxon>
        <taxon>Bacillati</taxon>
        <taxon>Actinomycetota</taxon>
        <taxon>Actinomycetes</taxon>
        <taxon>Propionibacteriales</taxon>
        <taxon>Kribbellaceae</taxon>
        <taxon>Kribbella</taxon>
    </lineage>
</organism>
<name>A0A4R0HHW5_9ACTN</name>
<sequence length="131" mass="14003">MGAGRCAVKPFDYVILRAAPRIQRGEFINVGAVLYCRALDYLGAGWDVNPERLKALDPAVDVDVVCASLDQIRAICAGDAAGGPAAGTTISERFRWLAAPRSTVVHPSPIHSGITEDPAADLERLLDSFVR</sequence>
<comment type="caution">
    <text evidence="1">The sequence shown here is derived from an EMBL/GenBank/DDBJ whole genome shotgun (WGS) entry which is preliminary data.</text>
</comment>
<dbReference type="AlphaFoldDB" id="A0A4R0HHW5"/>
<evidence type="ECO:0000313" key="1">
    <source>
        <dbReference type="EMBL" id="TCC08562.1"/>
    </source>
</evidence>
<reference evidence="1 2" key="1">
    <citation type="submission" date="2019-02" db="EMBL/GenBank/DDBJ databases">
        <title>Kribbella capetownensis sp. nov. and Kribbella speibonae sp. nov., isolated from soil.</title>
        <authorList>
            <person name="Curtis S.M."/>
            <person name="Norton I."/>
            <person name="Everest G.J."/>
            <person name="Meyers P.R."/>
        </authorList>
    </citation>
    <scope>NUCLEOTIDE SEQUENCE [LARGE SCALE GENOMIC DNA]</scope>
    <source>
        <strain evidence="1 2">KCTC 29219</strain>
    </source>
</reference>
<accession>A0A4R0HHW5</accession>
<dbReference type="OrthoDB" id="9803207at2"/>
<gene>
    <name evidence="1" type="ORF">E0H45_22105</name>
</gene>
<proteinExistence type="predicted"/>
<dbReference type="Proteomes" id="UP000292346">
    <property type="component" value="Unassembled WGS sequence"/>
</dbReference>